<dbReference type="PANTHER" id="PTHR46825:SF11">
    <property type="entry name" value="PENICILLIN-BINDING PROTEIN 4"/>
    <property type="match status" value="1"/>
</dbReference>
<comment type="caution">
    <text evidence="6">The sequence shown here is derived from an EMBL/GenBank/DDBJ whole genome shotgun (WGS) entry which is preliminary data.</text>
</comment>
<keyword evidence="6" id="KW-0378">Hydrolase</keyword>
<evidence type="ECO:0000313" key="6">
    <source>
        <dbReference type="EMBL" id="MDK2593983.1"/>
    </source>
</evidence>
<keyword evidence="3" id="KW-0812">Transmembrane</keyword>
<dbReference type="GO" id="GO:0016787">
    <property type="term" value="F:hydrolase activity"/>
    <property type="evidence" value="ECO:0007669"/>
    <property type="project" value="UniProtKB-KW"/>
</dbReference>
<name>A0ABT7EFB5_9GAMM</name>
<evidence type="ECO:0000259" key="5">
    <source>
        <dbReference type="Pfam" id="PF00144"/>
    </source>
</evidence>
<proteinExistence type="predicted"/>
<dbReference type="SUPFAM" id="SSF56601">
    <property type="entry name" value="beta-lactamase/transpeptidase-like"/>
    <property type="match status" value="1"/>
</dbReference>
<dbReference type="InterPro" id="IPR050491">
    <property type="entry name" value="AmpC-like"/>
</dbReference>
<sequence length="609" mass="68469">MKNIITTLQLLITLCVVVTSSLSSVYAASNNDVVSGIDQKLEQVLAEQQLDGIIWTMVDGGRNVTGARGVSDAQSKNAMTDLHKMYVGSVTKAVLAVGVLRLITEQKLSLDTSVSQVLPGIEINNPWSKTHPITVRHLLTHTSGLDDIRMHQLLTTQTDPNMPLELAFRDSSTLDVRNQPGRRFSYSNIGFTLLGMVIEKVTAVRYEDYLLNHILRPLEMHQSSFHFVAENDLLLAMGHYENQVKQTPVSTVLRPAGQFVTTAPDMAKFLQFLMTQDHDTKSNFIAPQLLDLMSTPQGTESVKHGLKIGQGLVLSGRDRHDVLGACRPGSAYGYNAYLCIFPEQNKAYFWAVNTDNESANLDKLNQLFIEQLDLEPAELVEPNAPAIQTPEIEGVYVLAPNKMVHFALPDLLFHSVYLSQNEGQLTIQSLQTKDRVLLPIGDGIYRDITRRTPSHAIYEARGKQYLTDGFKTYSKISIVEFTFYWISLSIGLLSFVYLMAVGLYKLIRLKTSQNRVLVLPVINFIAFAVPIYLLGQQHYLQLGDKTLASLSLFVCSALLPLSVLTAAVLLIRQRTFKEIKYHLIALVMFFQWYCVMFYWDFMPIALWKI</sequence>
<dbReference type="InterPro" id="IPR001466">
    <property type="entry name" value="Beta-lactam-related"/>
</dbReference>
<organism evidence="6 7">
    <name type="scientific">Pseudoalteromonas obscura</name>
    <dbReference type="NCBI Taxonomy" id="3048491"/>
    <lineage>
        <taxon>Bacteria</taxon>
        <taxon>Pseudomonadati</taxon>
        <taxon>Pseudomonadota</taxon>
        <taxon>Gammaproteobacteria</taxon>
        <taxon>Alteromonadales</taxon>
        <taxon>Pseudoalteromonadaceae</taxon>
        <taxon>Pseudoalteromonas</taxon>
    </lineage>
</organism>
<keyword evidence="3" id="KW-1133">Transmembrane helix</keyword>
<accession>A0ABT7EFB5</accession>
<dbReference type="InterPro" id="IPR012338">
    <property type="entry name" value="Beta-lactam/transpept-like"/>
</dbReference>
<evidence type="ECO:0000256" key="1">
    <source>
        <dbReference type="ARBA" id="ARBA00004370"/>
    </source>
</evidence>
<dbReference type="EC" id="3.1.1.103" evidence="6"/>
<protein>
    <submittedName>
        <fullName evidence="6">Serine hydrolase domain-containing protein</fullName>
        <ecNumber evidence="6">3.1.1.103</ecNumber>
    </submittedName>
</protein>
<feature type="transmembrane region" description="Helical" evidence="3">
    <location>
        <begin position="583"/>
        <end position="601"/>
    </location>
</feature>
<feature type="transmembrane region" description="Helical" evidence="3">
    <location>
        <begin position="547"/>
        <end position="571"/>
    </location>
</feature>
<feature type="signal peptide" evidence="4">
    <location>
        <begin position="1"/>
        <end position="27"/>
    </location>
</feature>
<dbReference type="Proteomes" id="UP001231915">
    <property type="component" value="Unassembled WGS sequence"/>
</dbReference>
<feature type="transmembrane region" description="Helical" evidence="3">
    <location>
        <begin position="516"/>
        <end position="535"/>
    </location>
</feature>
<keyword evidence="2 3" id="KW-0472">Membrane</keyword>
<keyword evidence="4" id="KW-0732">Signal</keyword>
<dbReference type="RefSeq" id="WP_284136251.1">
    <property type="nucleotide sequence ID" value="NZ_JASJUT010000001.1"/>
</dbReference>
<dbReference type="EMBL" id="JASJUT010000001">
    <property type="protein sequence ID" value="MDK2593983.1"/>
    <property type="molecule type" value="Genomic_DNA"/>
</dbReference>
<dbReference type="Pfam" id="PF00144">
    <property type="entry name" value="Beta-lactamase"/>
    <property type="match status" value="1"/>
</dbReference>
<comment type="subcellular location">
    <subcellularLocation>
        <location evidence="1">Membrane</location>
    </subcellularLocation>
</comment>
<feature type="transmembrane region" description="Helical" evidence="3">
    <location>
        <begin position="483"/>
        <end position="504"/>
    </location>
</feature>
<evidence type="ECO:0000256" key="2">
    <source>
        <dbReference type="ARBA" id="ARBA00023136"/>
    </source>
</evidence>
<feature type="chain" id="PRO_5047099079" evidence="4">
    <location>
        <begin position="28"/>
        <end position="609"/>
    </location>
</feature>
<evidence type="ECO:0000256" key="3">
    <source>
        <dbReference type="SAM" id="Phobius"/>
    </source>
</evidence>
<dbReference type="PANTHER" id="PTHR46825">
    <property type="entry name" value="D-ALANYL-D-ALANINE-CARBOXYPEPTIDASE/ENDOPEPTIDASE AMPH"/>
    <property type="match status" value="1"/>
</dbReference>
<keyword evidence="7" id="KW-1185">Reference proteome</keyword>
<dbReference type="Gene3D" id="3.40.710.10">
    <property type="entry name" value="DD-peptidase/beta-lactamase superfamily"/>
    <property type="match status" value="1"/>
</dbReference>
<evidence type="ECO:0000256" key="4">
    <source>
        <dbReference type="SAM" id="SignalP"/>
    </source>
</evidence>
<gene>
    <name evidence="6" type="ORF">QNM18_02735</name>
</gene>
<reference evidence="6 7" key="1">
    <citation type="submission" date="2023-05" db="EMBL/GenBank/DDBJ databases">
        <title>Pseudoalteromonas ardens sp. nov., Pseudoalteromonas obscura sp. nov., and Pseudoalteromonas umbrosa sp. nov., isolated from the coral Montipora capitata.</title>
        <authorList>
            <person name="Thomas E.M."/>
            <person name="Smith E.M."/>
            <person name="Papke E."/>
            <person name="Shlafstein M.D."/>
            <person name="Oline D.K."/>
            <person name="Videau P."/>
            <person name="Saw J.H."/>
            <person name="Strangman W.K."/>
            <person name="Ushijima B."/>
        </authorList>
    </citation>
    <scope>NUCLEOTIDE SEQUENCE [LARGE SCALE GENOMIC DNA]</scope>
    <source>
        <strain evidence="6 7">P94</strain>
    </source>
</reference>
<feature type="domain" description="Beta-lactamase-related" evidence="5">
    <location>
        <begin position="37"/>
        <end position="363"/>
    </location>
</feature>
<evidence type="ECO:0000313" key="7">
    <source>
        <dbReference type="Proteomes" id="UP001231915"/>
    </source>
</evidence>